<protein>
    <recommendedName>
        <fullName evidence="2">Nucleotide-diphospho-sugar transferase domain-containing protein</fullName>
    </recommendedName>
</protein>
<dbReference type="AlphaFoldDB" id="A0AAV1XPH5"/>
<dbReference type="EMBL" id="CAXHTB010000016">
    <property type="protein sequence ID" value="CAL0323010.1"/>
    <property type="molecule type" value="Genomic_DNA"/>
</dbReference>
<feature type="domain" description="Nucleotide-diphospho-sugar transferase" evidence="2">
    <location>
        <begin position="103"/>
        <end position="310"/>
    </location>
</feature>
<organism evidence="3 4">
    <name type="scientific">Lupinus luteus</name>
    <name type="common">European yellow lupine</name>
    <dbReference type="NCBI Taxonomy" id="3873"/>
    <lineage>
        <taxon>Eukaryota</taxon>
        <taxon>Viridiplantae</taxon>
        <taxon>Streptophyta</taxon>
        <taxon>Embryophyta</taxon>
        <taxon>Tracheophyta</taxon>
        <taxon>Spermatophyta</taxon>
        <taxon>Magnoliopsida</taxon>
        <taxon>eudicotyledons</taxon>
        <taxon>Gunneridae</taxon>
        <taxon>Pentapetalae</taxon>
        <taxon>rosids</taxon>
        <taxon>fabids</taxon>
        <taxon>Fabales</taxon>
        <taxon>Fabaceae</taxon>
        <taxon>Papilionoideae</taxon>
        <taxon>50 kb inversion clade</taxon>
        <taxon>genistoids sensu lato</taxon>
        <taxon>core genistoids</taxon>
        <taxon>Genisteae</taxon>
        <taxon>Lupinus</taxon>
    </lineage>
</organism>
<accession>A0AAV1XPH5</accession>
<evidence type="ECO:0000313" key="3">
    <source>
        <dbReference type="EMBL" id="CAL0323010.1"/>
    </source>
</evidence>
<dbReference type="Proteomes" id="UP001497480">
    <property type="component" value="Unassembled WGS sequence"/>
</dbReference>
<dbReference type="PANTHER" id="PTHR46038:SF37">
    <property type="entry name" value="GLYCOSYLTRANSFERASE"/>
    <property type="match status" value="1"/>
</dbReference>
<gene>
    <name evidence="3" type="ORF">LLUT_LOCUS24070</name>
</gene>
<keyword evidence="4" id="KW-1185">Reference proteome</keyword>
<name>A0AAV1XPH5_LUPLU</name>
<dbReference type="InterPro" id="IPR044821">
    <property type="entry name" value="At1g28695/At4g15970-like"/>
</dbReference>
<reference evidence="3 4" key="1">
    <citation type="submission" date="2024-03" db="EMBL/GenBank/DDBJ databases">
        <authorList>
            <person name="Martinez-Hernandez J."/>
        </authorList>
    </citation>
    <scope>NUCLEOTIDE SEQUENCE [LARGE SCALE GENOMIC DNA]</scope>
</reference>
<keyword evidence="1" id="KW-0812">Transmembrane</keyword>
<keyword evidence="1" id="KW-1133">Transmembrane helix</keyword>
<dbReference type="PANTHER" id="PTHR46038">
    <property type="entry name" value="EXPRESSED PROTEIN-RELATED"/>
    <property type="match status" value="1"/>
</dbReference>
<comment type="caution">
    <text evidence="3">The sequence shown here is derived from an EMBL/GenBank/DDBJ whole genome shotgun (WGS) entry which is preliminary data.</text>
</comment>
<evidence type="ECO:0000313" key="4">
    <source>
        <dbReference type="Proteomes" id="UP001497480"/>
    </source>
</evidence>
<evidence type="ECO:0000256" key="1">
    <source>
        <dbReference type="SAM" id="Phobius"/>
    </source>
</evidence>
<evidence type="ECO:0000259" key="2">
    <source>
        <dbReference type="Pfam" id="PF03407"/>
    </source>
</evidence>
<proteinExistence type="predicted"/>
<dbReference type="InterPro" id="IPR005069">
    <property type="entry name" value="Nucl-diP-sugar_transferase"/>
</dbReference>
<sequence>MIASRNMRALGFRKSLYLPLTVFFIILICFFLYHNSGVQVERDVKPSSTYQSEKQELAQVLRKATMADRSVILTMVDESWARPGSILEVFLQSFKSGIETQRFLNHLVIIAMDLQAFNYCKSLHSHCIHPSTLAYVSATKKQSIMNLDQNVFRKRRINFLLEVLQLGYSIIFTDADVLWLRNPFTNFSPSKHALSISCDYYSIVDANGKERGTNVEDGGIFFLKSNAFSVEFFKYLKLNTVLFPKSYAAESLCTTLFHNGDAIEAYNFAINYVETAYFGGFCQLSNEMLRTASTIHANCCGNLTNKVHDMKNFLDDWNTVNEHHASEDNTSHKIDLRWPENCIRQKST</sequence>
<dbReference type="Pfam" id="PF03407">
    <property type="entry name" value="Nucleotid_trans"/>
    <property type="match status" value="1"/>
</dbReference>
<feature type="transmembrane region" description="Helical" evidence="1">
    <location>
        <begin position="16"/>
        <end position="33"/>
    </location>
</feature>
<keyword evidence="1" id="KW-0472">Membrane</keyword>